<evidence type="ECO:0000313" key="2">
    <source>
        <dbReference type="Proteomes" id="UP000662572"/>
    </source>
</evidence>
<reference evidence="1" key="2">
    <citation type="submission" date="2020-09" db="EMBL/GenBank/DDBJ databases">
        <authorList>
            <person name="Sun Q."/>
            <person name="Kim S."/>
        </authorList>
    </citation>
    <scope>NUCLEOTIDE SEQUENCE</scope>
    <source>
        <strain evidence="1">KCTC 32296</strain>
    </source>
</reference>
<protein>
    <submittedName>
        <fullName evidence="1">Uncharacterized protein</fullName>
    </submittedName>
</protein>
<dbReference type="AlphaFoldDB" id="A0A918QA49"/>
<organism evidence="1 2">
    <name type="scientific">Asticcacaulis endophyticus</name>
    <dbReference type="NCBI Taxonomy" id="1395890"/>
    <lineage>
        <taxon>Bacteria</taxon>
        <taxon>Pseudomonadati</taxon>
        <taxon>Pseudomonadota</taxon>
        <taxon>Alphaproteobacteria</taxon>
        <taxon>Caulobacterales</taxon>
        <taxon>Caulobacteraceae</taxon>
        <taxon>Asticcacaulis</taxon>
    </lineage>
</organism>
<accession>A0A918QA49</accession>
<proteinExistence type="predicted"/>
<comment type="caution">
    <text evidence="1">The sequence shown here is derived from an EMBL/GenBank/DDBJ whole genome shotgun (WGS) entry which is preliminary data.</text>
</comment>
<evidence type="ECO:0000313" key="1">
    <source>
        <dbReference type="EMBL" id="GGZ39467.1"/>
    </source>
</evidence>
<sequence>MHTDRHDLTSIILRSVIQYLNPNMPVFSAQGIGATHSLINYGKQKVNINQRLYPHASQRTVKNTR</sequence>
<reference evidence="1" key="1">
    <citation type="journal article" date="2014" name="Int. J. Syst. Evol. Microbiol.">
        <title>Complete genome sequence of Corynebacterium casei LMG S-19264T (=DSM 44701T), isolated from a smear-ripened cheese.</title>
        <authorList>
            <consortium name="US DOE Joint Genome Institute (JGI-PGF)"/>
            <person name="Walter F."/>
            <person name="Albersmeier A."/>
            <person name="Kalinowski J."/>
            <person name="Ruckert C."/>
        </authorList>
    </citation>
    <scope>NUCLEOTIDE SEQUENCE</scope>
    <source>
        <strain evidence="1">KCTC 32296</strain>
    </source>
</reference>
<gene>
    <name evidence="1" type="ORF">GCM10011273_27520</name>
</gene>
<keyword evidence="2" id="KW-1185">Reference proteome</keyword>
<dbReference type="Proteomes" id="UP000662572">
    <property type="component" value="Unassembled WGS sequence"/>
</dbReference>
<name>A0A918QA49_9CAUL</name>
<dbReference type="EMBL" id="BMZB01000004">
    <property type="protein sequence ID" value="GGZ39467.1"/>
    <property type="molecule type" value="Genomic_DNA"/>
</dbReference>